<accession>A0A2K0TST5</accession>
<organism evidence="1 2">
    <name type="scientific">Trichoderma harzianum</name>
    <name type="common">Hypocrea lixii</name>
    <dbReference type="NCBI Taxonomy" id="5544"/>
    <lineage>
        <taxon>Eukaryota</taxon>
        <taxon>Fungi</taxon>
        <taxon>Dikarya</taxon>
        <taxon>Ascomycota</taxon>
        <taxon>Pezizomycotina</taxon>
        <taxon>Sordariomycetes</taxon>
        <taxon>Hypocreomycetidae</taxon>
        <taxon>Hypocreales</taxon>
        <taxon>Hypocreaceae</taxon>
        <taxon>Trichoderma</taxon>
    </lineage>
</organism>
<gene>
    <name evidence="1" type="ORF">THARTR1_10322</name>
</gene>
<dbReference type="EMBL" id="MTYI01000231">
    <property type="protein sequence ID" value="PNP48561.1"/>
    <property type="molecule type" value="Genomic_DNA"/>
</dbReference>
<dbReference type="AlphaFoldDB" id="A0A2K0TST5"/>
<evidence type="ECO:0000313" key="2">
    <source>
        <dbReference type="Proteomes" id="UP000236290"/>
    </source>
</evidence>
<protein>
    <submittedName>
        <fullName evidence="1">Uncharacterized protein</fullName>
    </submittedName>
</protein>
<sequence>MENLGYNDVDKSQLWNHDPNELFNLFCWLIQALPKSITLVFLIDEAYIYERDEYAEGLFVFDELLRLAADPTFTTMKLLFTSTRRTGYLRPKFQPEDLIINVEGIPQQTGMPSEGRMLRRMQRGLDEDDSI</sequence>
<name>A0A2K0TST5_TRIHA</name>
<dbReference type="OrthoDB" id="5419927at2759"/>
<dbReference type="Proteomes" id="UP000236290">
    <property type="component" value="Unassembled WGS sequence"/>
</dbReference>
<reference evidence="1 2" key="1">
    <citation type="submission" date="2017-02" db="EMBL/GenBank/DDBJ databases">
        <title>Genomes of Trichoderma spp. with biocontrol activity.</title>
        <authorList>
            <person name="Gardiner D."/>
            <person name="Kazan K."/>
            <person name="Vos C."/>
            <person name="Harvey P."/>
        </authorList>
    </citation>
    <scope>NUCLEOTIDE SEQUENCE [LARGE SCALE GENOMIC DNA]</scope>
    <source>
        <strain evidence="1 2">Tr1</strain>
    </source>
</reference>
<proteinExistence type="predicted"/>
<evidence type="ECO:0000313" key="1">
    <source>
        <dbReference type="EMBL" id="PNP48561.1"/>
    </source>
</evidence>
<comment type="caution">
    <text evidence="1">The sequence shown here is derived from an EMBL/GenBank/DDBJ whole genome shotgun (WGS) entry which is preliminary data.</text>
</comment>